<keyword evidence="8 9" id="KW-0325">Glycoprotein</keyword>
<gene>
    <name evidence="10" type="ORF">SK128_015280</name>
</gene>
<dbReference type="EMBL" id="JAXCGZ010007703">
    <property type="protein sequence ID" value="KAK7078697.1"/>
    <property type="molecule type" value="Genomic_DNA"/>
</dbReference>
<keyword evidence="9" id="KW-0119">Carbohydrate metabolism</keyword>
<accession>A0AAN9AC28</accession>
<evidence type="ECO:0000256" key="4">
    <source>
        <dbReference type="ARBA" id="ARBA00022692"/>
    </source>
</evidence>
<evidence type="ECO:0000256" key="3">
    <source>
        <dbReference type="ARBA" id="ARBA00022679"/>
    </source>
</evidence>
<evidence type="ECO:0000313" key="11">
    <source>
        <dbReference type="Proteomes" id="UP001381693"/>
    </source>
</evidence>
<dbReference type="Proteomes" id="UP001381693">
    <property type="component" value="Unassembled WGS sequence"/>
</dbReference>
<evidence type="ECO:0000256" key="8">
    <source>
        <dbReference type="ARBA" id="ARBA00023180"/>
    </source>
</evidence>
<evidence type="ECO:0000256" key="2">
    <source>
        <dbReference type="ARBA" id="ARBA00006339"/>
    </source>
</evidence>
<keyword evidence="11" id="KW-1185">Reference proteome</keyword>
<evidence type="ECO:0000313" key="10">
    <source>
        <dbReference type="EMBL" id="KAK7078697.1"/>
    </source>
</evidence>
<dbReference type="GO" id="GO:0008146">
    <property type="term" value="F:sulfotransferase activity"/>
    <property type="evidence" value="ECO:0007669"/>
    <property type="project" value="InterPro"/>
</dbReference>
<proteinExistence type="inferred from homology"/>
<dbReference type="PANTHER" id="PTHR12137:SF63">
    <property type="entry name" value="CARBOHYDRATE SULFOTRANSFERASE"/>
    <property type="match status" value="1"/>
</dbReference>
<evidence type="ECO:0000256" key="6">
    <source>
        <dbReference type="ARBA" id="ARBA00023034"/>
    </source>
</evidence>
<dbReference type="PANTHER" id="PTHR12137">
    <property type="entry name" value="CARBOHYDRATE SULFOTRANSFERASE"/>
    <property type="match status" value="1"/>
</dbReference>
<reference evidence="10 11" key="1">
    <citation type="submission" date="2023-11" db="EMBL/GenBank/DDBJ databases">
        <title>Halocaridina rubra genome assembly.</title>
        <authorList>
            <person name="Smith C."/>
        </authorList>
    </citation>
    <scope>NUCLEOTIDE SEQUENCE [LARGE SCALE GENOMIC DNA]</scope>
    <source>
        <strain evidence="10">EP-1</strain>
        <tissue evidence="10">Whole</tissue>
    </source>
</reference>
<comment type="caution">
    <text evidence="10">The sequence shown here is derived from an EMBL/GenBank/DDBJ whole genome shotgun (WGS) entry which is preliminary data.</text>
</comment>
<evidence type="ECO:0000256" key="1">
    <source>
        <dbReference type="ARBA" id="ARBA00004323"/>
    </source>
</evidence>
<comment type="subcellular location">
    <subcellularLocation>
        <location evidence="1 9">Golgi apparatus membrane</location>
        <topology evidence="1 9">Single-pass type II membrane protein</topology>
    </subcellularLocation>
</comment>
<keyword evidence="7" id="KW-0472">Membrane</keyword>
<protein>
    <recommendedName>
        <fullName evidence="9">Carbohydrate sulfotransferase</fullName>
        <ecNumber evidence="9">2.8.2.-</ecNumber>
    </recommendedName>
</protein>
<name>A0AAN9AC28_HALRR</name>
<sequence>MFAFFYHFSGSQLGRVEINDAKGHRVARITANDLMSLGRYSVPAPPPATVKNIGRNAFGTHTIINSTSIDNLHLDAPSGLGTSISSPAGGDDEVAGGGLLSQPPLVGPLTRADEIQRLLARAKEGGSGPSWITTPKTQVIENHQKQISCGEGCQLRRMHEQSLATLTHMHGKKGNANKQGKHSYKPCDQACRIAKMKNHALRRGGYSSRVQVENVTLPNSWTVTRELVDRLSARRNHVHEVCRKYNLNRSSDAYKPNAWEFLINAKYGLVWCNVFKAASSTWFYNFNLLAGFTEQQLLNAKETPIQLARKRYPRPTVEELQKAMNSTPQALSFMIARHPLERLVSGFRDKILSGNRYYSRLSRTILRQYKNMGPGEEKDNGKSWNPFGKSAPKNVLPSFPQFVQFLLDEAAKGHKLDEHWTPMNTFCTPCLVDFDVFAKVSIR</sequence>
<evidence type="ECO:0000256" key="5">
    <source>
        <dbReference type="ARBA" id="ARBA00022989"/>
    </source>
</evidence>
<dbReference type="Pfam" id="PF03567">
    <property type="entry name" value="Sulfotransfer_2"/>
    <property type="match status" value="1"/>
</dbReference>
<keyword evidence="9" id="KW-0735">Signal-anchor</keyword>
<dbReference type="AlphaFoldDB" id="A0AAN9AC28"/>
<dbReference type="GO" id="GO:0000139">
    <property type="term" value="C:Golgi membrane"/>
    <property type="evidence" value="ECO:0007669"/>
    <property type="project" value="UniProtKB-SubCell"/>
</dbReference>
<organism evidence="10 11">
    <name type="scientific">Halocaridina rubra</name>
    <name type="common">Hawaiian red shrimp</name>
    <dbReference type="NCBI Taxonomy" id="373956"/>
    <lineage>
        <taxon>Eukaryota</taxon>
        <taxon>Metazoa</taxon>
        <taxon>Ecdysozoa</taxon>
        <taxon>Arthropoda</taxon>
        <taxon>Crustacea</taxon>
        <taxon>Multicrustacea</taxon>
        <taxon>Malacostraca</taxon>
        <taxon>Eumalacostraca</taxon>
        <taxon>Eucarida</taxon>
        <taxon>Decapoda</taxon>
        <taxon>Pleocyemata</taxon>
        <taxon>Caridea</taxon>
        <taxon>Atyoidea</taxon>
        <taxon>Atyidae</taxon>
        <taxon>Halocaridina</taxon>
    </lineage>
</organism>
<dbReference type="EC" id="2.8.2.-" evidence="9"/>
<dbReference type="InterPro" id="IPR018011">
    <property type="entry name" value="Carb_sulfotrans_8-10"/>
</dbReference>
<comment type="similarity">
    <text evidence="2 9">Belongs to the sulfotransferase 2 family.</text>
</comment>
<evidence type="ECO:0000256" key="7">
    <source>
        <dbReference type="ARBA" id="ARBA00023136"/>
    </source>
</evidence>
<dbReference type="InterPro" id="IPR005331">
    <property type="entry name" value="Sulfotransferase"/>
</dbReference>
<keyword evidence="3 9" id="KW-0808">Transferase</keyword>
<dbReference type="GO" id="GO:0016051">
    <property type="term" value="P:carbohydrate biosynthetic process"/>
    <property type="evidence" value="ECO:0007669"/>
    <property type="project" value="InterPro"/>
</dbReference>
<keyword evidence="5" id="KW-1133">Transmembrane helix</keyword>
<keyword evidence="6 9" id="KW-0333">Golgi apparatus</keyword>
<keyword evidence="4" id="KW-0812">Transmembrane</keyword>
<evidence type="ECO:0000256" key="9">
    <source>
        <dbReference type="RuleBase" id="RU364020"/>
    </source>
</evidence>